<evidence type="ECO:0000256" key="11">
    <source>
        <dbReference type="ARBA" id="ARBA00023235"/>
    </source>
</evidence>
<dbReference type="GO" id="GO:0000724">
    <property type="term" value="P:double-strand break repair via homologous recombination"/>
    <property type="evidence" value="ECO:0007669"/>
    <property type="project" value="TreeGrafter"/>
</dbReference>
<dbReference type="PANTHER" id="PTHR13710">
    <property type="entry name" value="DNA HELICASE RECQ FAMILY MEMBER"/>
    <property type="match status" value="1"/>
</dbReference>
<evidence type="ECO:0000259" key="20">
    <source>
        <dbReference type="PROSITE" id="PS51194"/>
    </source>
</evidence>
<evidence type="ECO:0000259" key="18">
    <source>
        <dbReference type="PROSITE" id="PS50800"/>
    </source>
</evidence>
<accession>K0T7M4</accession>
<feature type="compositionally biased region" description="Basic and acidic residues" evidence="17">
    <location>
        <begin position="97"/>
        <end position="111"/>
    </location>
</feature>
<dbReference type="InterPro" id="IPR027417">
    <property type="entry name" value="P-loop_NTPase"/>
</dbReference>
<feature type="domain" description="Helicase ATP-binding" evidence="19">
    <location>
        <begin position="788"/>
        <end position="968"/>
    </location>
</feature>
<feature type="domain" description="GRF-type" evidence="21">
    <location>
        <begin position="553"/>
        <end position="597"/>
    </location>
</feature>
<dbReference type="CDD" id="cd18018">
    <property type="entry name" value="DEXHc_RecQ4-like"/>
    <property type="match status" value="1"/>
</dbReference>
<feature type="region of interest" description="Disordered" evidence="17">
    <location>
        <begin position="674"/>
        <end position="752"/>
    </location>
</feature>
<feature type="region of interest" description="Disordered" evidence="17">
    <location>
        <begin position="1"/>
        <end position="253"/>
    </location>
</feature>
<dbReference type="Gene3D" id="3.40.50.300">
    <property type="entry name" value="P-loop containing nucleotide triphosphate hydrolases"/>
    <property type="match status" value="2"/>
</dbReference>
<evidence type="ECO:0000256" key="4">
    <source>
        <dbReference type="ARBA" id="ARBA00022741"/>
    </source>
</evidence>
<feature type="compositionally biased region" description="Acidic residues" evidence="17">
    <location>
        <begin position="686"/>
        <end position="697"/>
    </location>
</feature>
<feature type="compositionally biased region" description="Polar residues" evidence="17">
    <location>
        <begin position="334"/>
        <end position="352"/>
    </location>
</feature>
<feature type="region of interest" description="Disordered" evidence="17">
    <location>
        <begin position="311"/>
        <end position="353"/>
    </location>
</feature>
<evidence type="ECO:0000256" key="7">
    <source>
        <dbReference type="ARBA" id="ARBA00022806"/>
    </source>
</evidence>
<proteinExistence type="inferred from homology"/>
<protein>
    <recommendedName>
        <fullName evidence="14">DNA 3'-5' helicase</fullName>
        <ecNumber evidence="14">5.6.2.4</ecNumber>
    </recommendedName>
</protein>
<reference evidence="22 23" key="1">
    <citation type="journal article" date="2012" name="Genome Biol.">
        <title>Genome and low-iron response of an oceanic diatom adapted to chronic iron limitation.</title>
        <authorList>
            <person name="Lommer M."/>
            <person name="Specht M."/>
            <person name="Roy A.S."/>
            <person name="Kraemer L."/>
            <person name="Andreson R."/>
            <person name="Gutowska M.A."/>
            <person name="Wolf J."/>
            <person name="Bergner S.V."/>
            <person name="Schilhabel M.B."/>
            <person name="Klostermeier U.C."/>
            <person name="Beiko R.G."/>
            <person name="Rosenstiel P."/>
            <person name="Hippler M."/>
            <person name="Laroche J."/>
        </authorList>
    </citation>
    <scope>NUCLEOTIDE SEQUENCE [LARGE SCALE GENOMIC DNA]</scope>
    <source>
        <strain evidence="22 23">CCMP1005</strain>
    </source>
</reference>
<evidence type="ECO:0000256" key="6">
    <source>
        <dbReference type="ARBA" id="ARBA00022801"/>
    </source>
</evidence>
<dbReference type="EMBL" id="AGNL01003398">
    <property type="protein sequence ID" value="EJK74753.1"/>
    <property type="molecule type" value="Genomic_DNA"/>
</dbReference>
<dbReference type="GO" id="GO:0003677">
    <property type="term" value="F:DNA binding"/>
    <property type="evidence" value="ECO:0007669"/>
    <property type="project" value="UniProtKB-KW"/>
</dbReference>
<evidence type="ECO:0000256" key="13">
    <source>
        <dbReference type="ARBA" id="ARBA00034617"/>
    </source>
</evidence>
<keyword evidence="9" id="KW-0067">ATP-binding</keyword>
<name>K0T7M4_THAOC</name>
<keyword evidence="8" id="KW-0862">Zinc</keyword>
<comment type="similarity">
    <text evidence="2">Belongs to the helicase family. RecQ subfamily.</text>
</comment>
<dbReference type="InterPro" id="IPR010666">
    <property type="entry name" value="Znf_GRF"/>
</dbReference>
<dbReference type="Pfam" id="PF00270">
    <property type="entry name" value="DEAD"/>
    <property type="match status" value="1"/>
</dbReference>
<evidence type="ECO:0000256" key="14">
    <source>
        <dbReference type="ARBA" id="ARBA00034808"/>
    </source>
</evidence>
<dbReference type="Gene3D" id="1.10.720.30">
    <property type="entry name" value="SAP domain"/>
    <property type="match status" value="1"/>
</dbReference>
<keyword evidence="4" id="KW-0547">Nucleotide-binding</keyword>
<comment type="catalytic activity">
    <reaction evidence="15">
        <text>ATP + H2O = ADP + phosphate + H(+)</text>
        <dbReference type="Rhea" id="RHEA:13065"/>
        <dbReference type="ChEBI" id="CHEBI:15377"/>
        <dbReference type="ChEBI" id="CHEBI:15378"/>
        <dbReference type="ChEBI" id="CHEBI:30616"/>
        <dbReference type="ChEBI" id="CHEBI:43474"/>
        <dbReference type="ChEBI" id="CHEBI:456216"/>
    </reaction>
</comment>
<feature type="compositionally biased region" description="Polar residues" evidence="17">
    <location>
        <begin position="1"/>
        <end position="10"/>
    </location>
</feature>
<dbReference type="OrthoDB" id="75161at2759"/>
<dbReference type="PANTHER" id="PTHR13710:SF108">
    <property type="entry name" value="ATP-DEPENDENT DNA HELICASE Q4"/>
    <property type="match status" value="1"/>
</dbReference>
<evidence type="ECO:0000256" key="5">
    <source>
        <dbReference type="ARBA" id="ARBA00022771"/>
    </source>
</evidence>
<evidence type="ECO:0000256" key="10">
    <source>
        <dbReference type="ARBA" id="ARBA00023125"/>
    </source>
</evidence>
<dbReference type="Pfam" id="PF06839">
    <property type="entry name" value="Zn_ribbon_GRF"/>
    <property type="match status" value="1"/>
</dbReference>
<evidence type="ECO:0000256" key="9">
    <source>
        <dbReference type="ARBA" id="ARBA00022840"/>
    </source>
</evidence>
<feature type="compositionally biased region" description="Basic residues" evidence="17">
    <location>
        <begin position="456"/>
        <end position="471"/>
    </location>
</feature>
<feature type="domain" description="Helicase C-terminal" evidence="20">
    <location>
        <begin position="1032"/>
        <end position="1179"/>
    </location>
</feature>
<evidence type="ECO:0000256" key="12">
    <source>
        <dbReference type="ARBA" id="ARBA00023242"/>
    </source>
</evidence>
<dbReference type="SMART" id="SM00487">
    <property type="entry name" value="DEXDc"/>
    <property type="match status" value="1"/>
</dbReference>
<dbReference type="GO" id="GO:0008270">
    <property type="term" value="F:zinc ion binding"/>
    <property type="evidence" value="ECO:0007669"/>
    <property type="project" value="UniProtKB-KW"/>
</dbReference>
<dbReference type="InterPro" id="IPR003034">
    <property type="entry name" value="SAP_dom"/>
</dbReference>
<comment type="subcellular location">
    <subcellularLocation>
        <location evidence="1">Nucleus</location>
    </subcellularLocation>
</comment>
<dbReference type="InterPro" id="IPR011545">
    <property type="entry name" value="DEAD/DEAH_box_helicase_dom"/>
</dbReference>
<dbReference type="GO" id="GO:0005634">
    <property type="term" value="C:nucleus"/>
    <property type="evidence" value="ECO:0007669"/>
    <property type="project" value="UniProtKB-SubCell"/>
</dbReference>
<dbReference type="GO" id="GO:0043138">
    <property type="term" value="F:3'-5' DNA helicase activity"/>
    <property type="evidence" value="ECO:0007669"/>
    <property type="project" value="UniProtKB-EC"/>
</dbReference>
<keyword evidence="23" id="KW-1185">Reference proteome</keyword>
<evidence type="ECO:0000256" key="3">
    <source>
        <dbReference type="ARBA" id="ARBA00022723"/>
    </source>
</evidence>
<dbReference type="FunFam" id="3.40.50.300:FF:000772">
    <property type="entry name" value="ATP-dependent DNA helicase Q4"/>
    <property type="match status" value="1"/>
</dbReference>
<dbReference type="PROSITE" id="PS51999">
    <property type="entry name" value="ZF_GRF"/>
    <property type="match status" value="1"/>
</dbReference>
<keyword evidence="3" id="KW-0479">Metal-binding</keyword>
<evidence type="ECO:0000256" key="16">
    <source>
        <dbReference type="PROSITE-ProRule" id="PRU01343"/>
    </source>
</evidence>
<dbReference type="SMART" id="SM00490">
    <property type="entry name" value="HELICc"/>
    <property type="match status" value="1"/>
</dbReference>
<dbReference type="GO" id="GO:0009378">
    <property type="term" value="F:four-way junction helicase activity"/>
    <property type="evidence" value="ECO:0007669"/>
    <property type="project" value="TreeGrafter"/>
</dbReference>
<evidence type="ECO:0000256" key="1">
    <source>
        <dbReference type="ARBA" id="ARBA00004123"/>
    </source>
</evidence>
<feature type="compositionally biased region" description="Polar residues" evidence="17">
    <location>
        <begin position="184"/>
        <end position="193"/>
    </location>
</feature>
<comment type="caution">
    <text evidence="22">The sequence shown here is derived from an EMBL/GenBank/DDBJ whole genome shotgun (WGS) entry which is preliminary data.</text>
</comment>
<keyword evidence="5 16" id="KW-0863">Zinc-finger</keyword>
<evidence type="ECO:0000256" key="8">
    <source>
        <dbReference type="ARBA" id="ARBA00022833"/>
    </source>
</evidence>
<evidence type="ECO:0000256" key="17">
    <source>
        <dbReference type="SAM" id="MobiDB-lite"/>
    </source>
</evidence>
<feature type="region of interest" description="Disordered" evidence="17">
    <location>
        <begin position="531"/>
        <end position="551"/>
    </location>
</feature>
<dbReference type="PROSITE" id="PS51192">
    <property type="entry name" value="HELICASE_ATP_BIND_1"/>
    <property type="match status" value="1"/>
</dbReference>
<keyword evidence="11" id="KW-0413">Isomerase</keyword>
<dbReference type="Pfam" id="PF02037">
    <property type="entry name" value="SAP"/>
    <property type="match status" value="1"/>
</dbReference>
<dbReference type="SUPFAM" id="SSF52540">
    <property type="entry name" value="P-loop containing nucleoside triphosphate hydrolases"/>
    <property type="match status" value="1"/>
</dbReference>
<dbReference type="SMART" id="SM00513">
    <property type="entry name" value="SAP"/>
    <property type="match status" value="1"/>
</dbReference>
<feature type="domain" description="SAP" evidence="18">
    <location>
        <begin position="626"/>
        <end position="660"/>
    </location>
</feature>
<dbReference type="GO" id="GO:0005694">
    <property type="term" value="C:chromosome"/>
    <property type="evidence" value="ECO:0007669"/>
    <property type="project" value="TreeGrafter"/>
</dbReference>
<feature type="compositionally biased region" description="Low complexity" evidence="17">
    <location>
        <begin position="80"/>
        <end position="95"/>
    </location>
</feature>
<dbReference type="PROSITE" id="PS50800">
    <property type="entry name" value="SAP"/>
    <property type="match status" value="1"/>
</dbReference>
<feature type="compositionally biased region" description="Basic and acidic residues" evidence="17">
    <location>
        <begin position="147"/>
        <end position="165"/>
    </location>
</feature>
<dbReference type="SUPFAM" id="SSF68906">
    <property type="entry name" value="SAP domain"/>
    <property type="match status" value="1"/>
</dbReference>
<keyword evidence="12" id="KW-0539">Nucleus</keyword>
<evidence type="ECO:0000313" key="22">
    <source>
        <dbReference type="EMBL" id="EJK74753.1"/>
    </source>
</evidence>
<keyword evidence="10" id="KW-0238">DNA-binding</keyword>
<dbReference type="InterPro" id="IPR036361">
    <property type="entry name" value="SAP_dom_sf"/>
</dbReference>
<dbReference type="EC" id="5.6.2.4" evidence="14"/>
<dbReference type="PROSITE" id="PS51194">
    <property type="entry name" value="HELICASE_CTER"/>
    <property type="match status" value="1"/>
</dbReference>
<dbReference type="Pfam" id="PF00271">
    <property type="entry name" value="Helicase_C"/>
    <property type="match status" value="1"/>
</dbReference>
<keyword evidence="6" id="KW-0378">Hydrolase</keyword>
<dbReference type="GO" id="GO:0005737">
    <property type="term" value="C:cytoplasm"/>
    <property type="evidence" value="ECO:0007669"/>
    <property type="project" value="TreeGrafter"/>
</dbReference>
<evidence type="ECO:0000256" key="2">
    <source>
        <dbReference type="ARBA" id="ARBA00005446"/>
    </source>
</evidence>
<dbReference type="GO" id="GO:0016787">
    <property type="term" value="F:hydrolase activity"/>
    <property type="evidence" value="ECO:0007669"/>
    <property type="project" value="UniProtKB-KW"/>
</dbReference>
<organism evidence="22 23">
    <name type="scientific">Thalassiosira oceanica</name>
    <name type="common">Marine diatom</name>
    <dbReference type="NCBI Taxonomy" id="159749"/>
    <lineage>
        <taxon>Eukaryota</taxon>
        <taxon>Sar</taxon>
        <taxon>Stramenopiles</taxon>
        <taxon>Ochrophyta</taxon>
        <taxon>Bacillariophyta</taxon>
        <taxon>Coscinodiscophyceae</taxon>
        <taxon>Thalassiosirophycidae</taxon>
        <taxon>Thalassiosirales</taxon>
        <taxon>Thalassiosiraceae</taxon>
        <taxon>Thalassiosira</taxon>
    </lineage>
</organism>
<dbReference type="InterPro" id="IPR001650">
    <property type="entry name" value="Helicase_C-like"/>
</dbReference>
<dbReference type="eggNOG" id="KOG0351">
    <property type="taxonomic scope" value="Eukaryota"/>
</dbReference>
<evidence type="ECO:0000256" key="15">
    <source>
        <dbReference type="ARBA" id="ARBA00049360"/>
    </source>
</evidence>
<evidence type="ECO:0000313" key="23">
    <source>
        <dbReference type="Proteomes" id="UP000266841"/>
    </source>
</evidence>
<feature type="compositionally biased region" description="Acidic residues" evidence="17">
    <location>
        <begin position="728"/>
        <end position="748"/>
    </location>
</feature>
<sequence>MVLTKPSHQQAAADALLNESGSLTKKSRSKYRATSDRPAGKLSCRPGVSDPYSQGRKRPLSNVRGHNDSKIKLGAPYRRPTTTTAPTASKSSSASVFDRRNSRDRVSKREAPPTATDIALKSLLDGPSKKKSRSRSSSGQLPARKSNTHEKSKLVRPKAKVETYRHFNAPSNVLAAPPPMPSYSRGSTKSTANPVRKISRKRMSSNVSCIATGDEKSSRQSTTACSEIGSGRMRKSDKHAARESPVEAGGSALRDVRVQKTVIEATDASMKEDERESKALQQHEDFANVASSMTTLTSKAPTINPCAIKSLPEESRPARPVATNPSTELRRNETGTSHSSTAVVDTADSGQSDEPKPVIFKSSMQQNSNLIPESDIINSEEPVEIVEQPKCADWYDAEEHKMIDKEIELAAKEKAEMDALKKDNIKSRGKKTGGQISDNFVRLDMRNAAGACRGARNLKKANKQKLWRAQHRFGMSDPDAKTDGNENGTSARIKRSDRSSGGGDAKVFSSARNAGVDPLDDFIDGAFDKKKKTNISGSKNGGKPKRDESVPLCTRHQRPCKLLTVKKNNKGNKGRKFFVCSMPRGEQCDFFKWEEDTIEATQRALLQSSSSSGFIARQVAAAKTRFKELTVPELRVEAKKRGLNSSGKKDQVITRLLIWVRDEIADSVETCTPVDDKIDTVNGDSSDVDAEDSDGEQNDTSPDLAKSTPSSLVAPSSKMIDLGGSDESSAESENDLSEYEDSDGDLEISQEPIIKKKTVTSKSDSTLHGSLEQYFGYSTFRAGQEWAIRRCMEHKRTLLVAPTGQGKSLCYALPAALMEGICLVVSPLISLMQDQLRQLPPKIPAATLSGSMTTAQMALIIDDIMKGRYKVLFVSPERLASAAFRRLIRPKFNVETQQYERQFPTVSILCVDEAHCLSQWGHNFRPSYLRVRSLMPLIDPKSVLALTATAGPMVVRDICSALCIPHVDPNPNECPSPSLSLTPSDGSNGVQLLDCKRDNIDVISLVLHNHDERRYLILMDKTGGSERRRNLPVEEGCLSKGSVIVYVWRQKDTEIVSEQLIGAGVRGGVVCYHGGMDSNHRNRAQSKFLRGKARICVATVAFGLGINKPDIVGVIHLCLPPSPEHYLQEIGRAGRDGRAALAIALPLADEYTSRHSLAHANRISLSQLKTVFVRFRKLVDEALDDIPPEAGVDLTSDELFVDDIHVALPTKLTVDATDCKEESIETILSILEGNEFSKSTLSVEGCLPDAATVVLKRRSLDKLEQVEPIARSISKCGVRVDGQGFQSEQNGGGANSRYQGDFGGTAMDKGFYAYSFGTYKFSIVRCGRVMGPNTEPRHVYAALRRLQNKGELELILDTTDAGRAMHIRLKRDGINLFRTRSPLGCDEKSAGESSTILSTEIESLVAKLSNQQIVKEKVGVDKVESMYRVMHQVSCAKDDDQLARADFSQNDTQYGDLVPTISCRLTKFQELVRCYFDKGVIESNATDPTPAIIKDFPAQNERLMACLSSDVYQVTQVLSTRQQECLPSSVRVKEHSDYRSLCLAKILHGIDAPRAPILGWYSHHLWGKYREYSFASLIQAINVTCG</sequence>
<feature type="region of interest" description="Disordered" evidence="17">
    <location>
        <begin position="455"/>
        <end position="509"/>
    </location>
</feature>
<dbReference type="GO" id="GO:0005524">
    <property type="term" value="F:ATP binding"/>
    <property type="evidence" value="ECO:0007669"/>
    <property type="project" value="UniProtKB-KW"/>
</dbReference>
<gene>
    <name evidence="22" type="ORF">THAOC_03551</name>
</gene>
<keyword evidence="7" id="KW-0347">Helicase</keyword>
<evidence type="ECO:0000259" key="21">
    <source>
        <dbReference type="PROSITE" id="PS51999"/>
    </source>
</evidence>
<comment type="catalytic activity">
    <reaction evidence="13">
        <text>Couples ATP hydrolysis with the unwinding of duplex DNA by translocating in the 3'-5' direction.</text>
        <dbReference type="EC" id="5.6.2.4"/>
    </reaction>
</comment>
<dbReference type="InterPro" id="IPR014001">
    <property type="entry name" value="Helicase_ATP-bd"/>
</dbReference>
<evidence type="ECO:0000259" key="19">
    <source>
        <dbReference type="PROSITE" id="PS51192"/>
    </source>
</evidence>
<dbReference type="OMA" id="EMELCEP"/>
<dbReference type="Proteomes" id="UP000266841">
    <property type="component" value="Unassembled WGS sequence"/>
</dbReference>